<dbReference type="GO" id="GO:0004176">
    <property type="term" value="F:ATP-dependent peptidase activity"/>
    <property type="evidence" value="ECO:0007669"/>
    <property type="project" value="InterPro"/>
</dbReference>
<dbReference type="Gene3D" id="3.30.230.10">
    <property type="match status" value="1"/>
</dbReference>
<dbReference type="PROSITE" id="PS50106">
    <property type="entry name" value="PDZ"/>
    <property type="match status" value="1"/>
</dbReference>
<sequence>MANTTEGTCRVSLFTDDEHAVAEPHQPIRPSRRVVIGWASVLVAFALTLVLALAPAPFVIEIPGPVFNTLGTDQQVGAEKSGDAKELITIPGQKTYDTAGSLDLLTVSVVGNPDSRPSWFEIVSSWFQPSRAVLPIDSVFPPGTTTEQSNAENAALMVDSQQDAVAAALNELGYDFPQAVVVKQLITDTPASKTLKEGDEITTVNGAEVKSVQALRDAIAKNGTDKAAQVGILRDGSAQTVAITPVDSAGRAVLGIGAGMDYTFPFEVKIQLDNVGGPSAGQMFALGIIDKLTPGELNGGKKIAGTGTIDNAGNIGAIGGIRQKMYAARDDGKAEYFLAPASNCDEVTGHIPAGLQVFAVKTLSDSLAVLKAVSTGGSTSGLPTCPAS</sequence>
<dbReference type="Proteomes" id="UP000016605">
    <property type="component" value="Unassembled WGS sequence"/>
</dbReference>
<dbReference type="InterPro" id="IPR020568">
    <property type="entry name" value="Ribosomal_Su5_D2-typ_SF"/>
</dbReference>
<evidence type="ECO:0000256" key="1">
    <source>
        <dbReference type="SAM" id="Phobius"/>
    </source>
</evidence>
<gene>
    <name evidence="3" type="ORF">N136_03991</name>
</gene>
<protein>
    <submittedName>
        <fullName evidence="3">Tat pathway signal sequence domain protein</fullName>
    </submittedName>
</protein>
<comment type="caution">
    <text evidence="3">The sequence shown here is derived from an EMBL/GenBank/DDBJ whole genome shotgun (WGS) entry which is preliminary data.</text>
</comment>
<name>U2R348_LEIAQ</name>
<evidence type="ECO:0000313" key="4">
    <source>
        <dbReference type="Proteomes" id="UP000016605"/>
    </source>
</evidence>
<keyword evidence="1" id="KW-1133">Transmembrane helix</keyword>
<dbReference type="SUPFAM" id="SSF50156">
    <property type="entry name" value="PDZ domain-like"/>
    <property type="match status" value="1"/>
</dbReference>
<keyword evidence="1" id="KW-0472">Membrane</keyword>
<evidence type="ECO:0000313" key="3">
    <source>
        <dbReference type="EMBL" id="ERK69685.1"/>
    </source>
</evidence>
<dbReference type="InterPro" id="IPR036034">
    <property type="entry name" value="PDZ_sf"/>
</dbReference>
<keyword evidence="1" id="KW-0812">Transmembrane</keyword>
<dbReference type="EMBL" id="AWVQ01000631">
    <property type="protein sequence ID" value="ERK69685.1"/>
    <property type="molecule type" value="Genomic_DNA"/>
</dbReference>
<dbReference type="InterPro" id="IPR008269">
    <property type="entry name" value="Lon_proteolytic"/>
</dbReference>
<dbReference type="GO" id="GO:0004252">
    <property type="term" value="F:serine-type endopeptidase activity"/>
    <property type="evidence" value="ECO:0007669"/>
    <property type="project" value="InterPro"/>
</dbReference>
<dbReference type="InterPro" id="IPR001478">
    <property type="entry name" value="PDZ"/>
</dbReference>
<evidence type="ECO:0000259" key="2">
    <source>
        <dbReference type="PROSITE" id="PS50106"/>
    </source>
</evidence>
<proteinExistence type="predicted"/>
<organism evidence="3 4">
    <name type="scientific">Leifsonia aquatica ATCC 14665</name>
    <dbReference type="NCBI Taxonomy" id="1358026"/>
    <lineage>
        <taxon>Bacteria</taxon>
        <taxon>Bacillati</taxon>
        <taxon>Actinomycetota</taxon>
        <taxon>Actinomycetes</taxon>
        <taxon>Micrococcales</taxon>
        <taxon>Microbacteriaceae</taxon>
        <taxon>Leifsonia</taxon>
    </lineage>
</organism>
<dbReference type="Pfam" id="PF13180">
    <property type="entry name" value="PDZ_2"/>
    <property type="match status" value="1"/>
</dbReference>
<dbReference type="AlphaFoldDB" id="U2R348"/>
<dbReference type="InterPro" id="IPR014721">
    <property type="entry name" value="Ribsml_uS5_D2-typ_fold_subgr"/>
</dbReference>
<accession>U2R348</accession>
<dbReference type="SUPFAM" id="SSF54211">
    <property type="entry name" value="Ribosomal protein S5 domain 2-like"/>
    <property type="match status" value="1"/>
</dbReference>
<dbReference type="Pfam" id="PF05362">
    <property type="entry name" value="Lon_C"/>
    <property type="match status" value="1"/>
</dbReference>
<feature type="transmembrane region" description="Helical" evidence="1">
    <location>
        <begin position="35"/>
        <end position="60"/>
    </location>
</feature>
<feature type="domain" description="PDZ" evidence="2">
    <location>
        <begin position="157"/>
        <end position="212"/>
    </location>
</feature>
<reference evidence="3 4" key="1">
    <citation type="submission" date="2013-08" db="EMBL/GenBank/DDBJ databases">
        <authorList>
            <person name="Weinstock G."/>
            <person name="Sodergren E."/>
            <person name="Wylie T."/>
            <person name="Fulton L."/>
            <person name="Fulton R."/>
            <person name="Fronick C."/>
            <person name="O'Laughlin M."/>
            <person name="Godfrey J."/>
            <person name="Miner T."/>
            <person name="Herter B."/>
            <person name="Appelbaum E."/>
            <person name="Cordes M."/>
            <person name="Lek S."/>
            <person name="Wollam A."/>
            <person name="Pepin K.H."/>
            <person name="Palsikar V.B."/>
            <person name="Mitreva M."/>
            <person name="Wilson R.K."/>
        </authorList>
    </citation>
    <scope>NUCLEOTIDE SEQUENCE [LARGE SCALE GENOMIC DNA]</scope>
    <source>
        <strain evidence="3 4">ATCC 14665</strain>
    </source>
</reference>
<dbReference type="HOGENOM" id="CLU_042037_1_0_11"/>
<dbReference type="PATRIC" id="fig|1358026.3.peg.3306"/>
<dbReference type="GO" id="GO:0006508">
    <property type="term" value="P:proteolysis"/>
    <property type="evidence" value="ECO:0007669"/>
    <property type="project" value="InterPro"/>
</dbReference>